<dbReference type="EMBL" id="OZ035837">
    <property type="protein sequence ID" value="CAL1583000.1"/>
    <property type="molecule type" value="Genomic_DNA"/>
</dbReference>
<organism evidence="2 3">
    <name type="scientific">Knipowitschia caucasica</name>
    <name type="common">Caucasian dwarf goby</name>
    <name type="synonym">Pomatoschistus caucasicus</name>
    <dbReference type="NCBI Taxonomy" id="637954"/>
    <lineage>
        <taxon>Eukaryota</taxon>
        <taxon>Metazoa</taxon>
        <taxon>Chordata</taxon>
        <taxon>Craniata</taxon>
        <taxon>Vertebrata</taxon>
        <taxon>Euteleostomi</taxon>
        <taxon>Actinopterygii</taxon>
        <taxon>Neopterygii</taxon>
        <taxon>Teleostei</taxon>
        <taxon>Neoteleostei</taxon>
        <taxon>Acanthomorphata</taxon>
        <taxon>Gobiaria</taxon>
        <taxon>Gobiiformes</taxon>
        <taxon>Gobioidei</taxon>
        <taxon>Gobiidae</taxon>
        <taxon>Gobiinae</taxon>
        <taxon>Knipowitschia</taxon>
    </lineage>
</organism>
<sequence length="114" mass="13046">MAPHPLVFSPISLCRDVRAQTSHDVFLCGHLQALSYTQALSWWLMSVSGAITIRELEHLQVSPPQIMWLILNSGPGDRHRSLKRKRKKKGHYQVYEENPQRETSDRGTGRKLNG</sequence>
<dbReference type="Proteomes" id="UP001497482">
    <property type="component" value="Chromosome 15"/>
</dbReference>
<dbReference type="AlphaFoldDB" id="A0AAV2K1W5"/>
<proteinExistence type="predicted"/>
<protein>
    <submittedName>
        <fullName evidence="2">Uncharacterized protein</fullName>
    </submittedName>
</protein>
<feature type="compositionally biased region" description="Basic and acidic residues" evidence="1">
    <location>
        <begin position="98"/>
        <end position="108"/>
    </location>
</feature>
<evidence type="ECO:0000256" key="1">
    <source>
        <dbReference type="SAM" id="MobiDB-lite"/>
    </source>
</evidence>
<gene>
    <name evidence="2" type="ORF">KC01_LOCUS13517</name>
</gene>
<reference evidence="2 3" key="1">
    <citation type="submission" date="2024-04" db="EMBL/GenBank/DDBJ databases">
        <authorList>
            <person name="Waldvogel A.-M."/>
            <person name="Schoenle A."/>
        </authorList>
    </citation>
    <scope>NUCLEOTIDE SEQUENCE [LARGE SCALE GENOMIC DNA]</scope>
</reference>
<feature type="compositionally biased region" description="Basic residues" evidence="1">
    <location>
        <begin position="80"/>
        <end position="91"/>
    </location>
</feature>
<keyword evidence="3" id="KW-1185">Reference proteome</keyword>
<accession>A0AAV2K1W5</accession>
<evidence type="ECO:0000313" key="2">
    <source>
        <dbReference type="EMBL" id="CAL1583000.1"/>
    </source>
</evidence>
<name>A0AAV2K1W5_KNICA</name>
<feature type="region of interest" description="Disordered" evidence="1">
    <location>
        <begin position="75"/>
        <end position="114"/>
    </location>
</feature>
<evidence type="ECO:0000313" key="3">
    <source>
        <dbReference type="Proteomes" id="UP001497482"/>
    </source>
</evidence>